<proteinExistence type="predicted"/>
<protein>
    <submittedName>
        <fullName evidence="1">Uncharacterized protein</fullName>
    </submittedName>
</protein>
<evidence type="ECO:0000313" key="2">
    <source>
        <dbReference type="Proteomes" id="UP000613030"/>
    </source>
</evidence>
<gene>
    <name evidence="1" type="ORF">JI741_09485</name>
</gene>
<dbReference type="Proteomes" id="UP000613030">
    <property type="component" value="Unassembled WGS sequence"/>
</dbReference>
<sequence>MKVKASHIEQLLNSLSQKTGCSQDYPGFAEMSETIGNGIAQRYLYENLFRDKEKLKGSKSAEMNLQPKKLNTLSEYLGFRGFQDFCQSLDSPLDEVLASCVGEYYSYVRRNSEQSVILRSPVSIYGDGQKIWLKLLGPVAVFEGEVKLSNGCLFVLMHAANGKMIHHVYKVGAGIRPKVLQGIFSGVSSLFDPIGGRVVLVRHDENEKLTHEAFDLNVLKESSSLEDRRVAEYFEHRSENNLGIRVAGILNLSLDDLGNQR</sequence>
<comment type="caution">
    <text evidence="1">The sequence shown here is derived from an EMBL/GenBank/DDBJ whole genome shotgun (WGS) entry which is preliminary data.</text>
</comment>
<accession>A0ABS1KQD1</accession>
<dbReference type="RefSeq" id="WP_202008832.1">
    <property type="nucleotide sequence ID" value="NZ_JAERRB010000003.1"/>
</dbReference>
<keyword evidence="2" id="KW-1185">Reference proteome</keyword>
<dbReference type="EMBL" id="JAERRB010000003">
    <property type="protein sequence ID" value="MBL0741452.1"/>
    <property type="molecule type" value="Genomic_DNA"/>
</dbReference>
<organism evidence="1 2">
    <name type="scientific">Chryseolinea lacunae</name>
    <dbReference type="NCBI Taxonomy" id="2801331"/>
    <lineage>
        <taxon>Bacteria</taxon>
        <taxon>Pseudomonadati</taxon>
        <taxon>Bacteroidota</taxon>
        <taxon>Cytophagia</taxon>
        <taxon>Cytophagales</taxon>
        <taxon>Fulvivirgaceae</taxon>
        <taxon>Chryseolinea</taxon>
    </lineage>
</organism>
<reference evidence="1 2" key="1">
    <citation type="submission" date="2021-01" db="EMBL/GenBank/DDBJ databases">
        <title>Chryseolinea sp. Jin1 Genome sequencing and assembly.</title>
        <authorList>
            <person name="Kim I."/>
        </authorList>
    </citation>
    <scope>NUCLEOTIDE SEQUENCE [LARGE SCALE GENOMIC DNA]</scope>
    <source>
        <strain evidence="1 2">Jin1</strain>
    </source>
</reference>
<name>A0ABS1KQD1_9BACT</name>
<evidence type="ECO:0000313" key="1">
    <source>
        <dbReference type="EMBL" id="MBL0741452.1"/>
    </source>
</evidence>